<evidence type="ECO:0000313" key="3">
    <source>
        <dbReference type="Proteomes" id="UP000017090"/>
    </source>
</evidence>
<sequence>MAAGTPAYYKLIYRTLYGLGTLFSLTTVSLLVWTAFCIATSQEPLAAIRFLPPMPTIFVFIFLILLMVLAVASWQVGATCQQLYEKEKNGQKG</sequence>
<proteinExistence type="predicted"/>
<dbReference type="Proteomes" id="UP000017090">
    <property type="component" value="Unassembled WGS sequence"/>
</dbReference>
<keyword evidence="1" id="KW-1133">Transmembrane helix</keyword>
<gene>
    <name evidence="2" type="ORF">HMPREF1250_1401</name>
</gene>
<feature type="transmembrane region" description="Helical" evidence="1">
    <location>
        <begin position="50"/>
        <end position="74"/>
    </location>
</feature>
<comment type="caution">
    <text evidence="2">The sequence shown here is derived from an EMBL/GenBank/DDBJ whole genome shotgun (WGS) entry which is preliminary data.</text>
</comment>
<accession>U7UL84</accession>
<dbReference type="EMBL" id="AWXA01000037">
    <property type="protein sequence ID" value="ERT59243.1"/>
    <property type="molecule type" value="Genomic_DNA"/>
</dbReference>
<reference evidence="2 3" key="1">
    <citation type="submission" date="2013-09" db="EMBL/GenBank/DDBJ databases">
        <authorList>
            <person name="Durkin A.S."/>
            <person name="Haft D.R."/>
            <person name="McCorrison J."/>
            <person name="Torralba M."/>
            <person name="Gillis M."/>
            <person name="Haft D.H."/>
            <person name="Methe B."/>
            <person name="Sutton G."/>
            <person name="Nelson K.E."/>
        </authorList>
    </citation>
    <scope>NUCLEOTIDE SEQUENCE [LARGE SCALE GENOMIC DNA]</scope>
    <source>
        <strain evidence="2 3">BV3C16-1</strain>
    </source>
</reference>
<evidence type="ECO:0000313" key="2">
    <source>
        <dbReference type="EMBL" id="ERT59243.1"/>
    </source>
</evidence>
<keyword evidence="3" id="KW-1185">Reference proteome</keyword>
<dbReference type="PATRIC" id="fig|1111454.3.peg.1324"/>
<feature type="transmembrane region" description="Helical" evidence="1">
    <location>
        <begin position="16"/>
        <end position="38"/>
    </location>
</feature>
<keyword evidence="1" id="KW-0472">Membrane</keyword>
<name>U7UL84_9FIRM</name>
<dbReference type="STRING" id="1111454.HMPREF1250_1401"/>
<dbReference type="RefSeq" id="WP_023053870.1">
    <property type="nucleotide sequence ID" value="NZ_AWXA01000037.1"/>
</dbReference>
<dbReference type="AlphaFoldDB" id="U7UL84"/>
<keyword evidence="1" id="KW-0812">Transmembrane</keyword>
<evidence type="ECO:0000256" key="1">
    <source>
        <dbReference type="SAM" id="Phobius"/>
    </source>
</evidence>
<protein>
    <submittedName>
        <fullName evidence="2">Uncharacterized protein</fullName>
    </submittedName>
</protein>
<organism evidence="2 3">
    <name type="scientific">Megasphaera vaginalis</name>
    <name type="common">ex Srinivasan et al. 2021</name>
    <dbReference type="NCBI Taxonomy" id="1111454"/>
    <lineage>
        <taxon>Bacteria</taxon>
        <taxon>Bacillati</taxon>
        <taxon>Bacillota</taxon>
        <taxon>Negativicutes</taxon>
        <taxon>Veillonellales</taxon>
        <taxon>Veillonellaceae</taxon>
        <taxon>Megasphaera</taxon>
    </lineage>
</organism>